<evidence type="ECO:0000313" key="3">
    <source>
        <dbReference type="Proteomes" id="UP001066276"/>
    </source>
</evidence>
<organism evidence="2 3">
    <name type="scientific">Pleurodeles waltl</name>
    <name type="common">Iberian ribbed newt</name>
    <dbReference type="NCBI Taxonomy" id="8319"/>
    <lineage>
        <taxon>Eukaryota</taxon>
        <taxon>Metazoa</taxon>
        <taxon>Chordata</taxon>
        <taxon>Craniata</taxon>
        <taxon>Vertebrata</taxon>
        <taxon>Euteleostomi</taxon>
        <taxon>Amphibia</taxon>
        <taxon>Batrachia</taxon>
        <taxon>Caudata</taxon>
        <taxon>Salamandroidea</taxon>
        <taxon>Salamandridae</taxon>
        <taxon>Pleurodelinae</taxon>
        <taxon>Pleurodeles</taxon>
    </lineage>
</organism>
<evidence type="ECO:0000256" key="1">
    <source>
        <dbReference type="SAM" id="MobiDB-lite"/>
    </source>
</evidence>
<name>A0AAV7VKC3_PLEWA</name>
<protein>
    <submittedName>
        <fullName evidence="2">Uncharacterized protein</fullName>
    </submittedName>
</protein>
<comment type="caution">
    <text evidence="2">The sequence shown here is derived from an EMBL/GenBank/DDBJ whole genome shotgun (WGS) entry which is preliminary data.</text>
</comment>
<feature type="compositionally biased region" description="Basic and acidic residues" evidence="1">
    <location>
        <begin position="7"/>
        <end position="26"/>
    </location>
</feature>
<dbReference type="EMBL" id="JANPWB010000003">
    <property type="protein sequence ID" value="KAJ1202069.1"/>
    <property type="molecule type" value="Genomic_DNA"/>
</dbReference>
<dbReference type="Proteomes" id="UP001066276">
    <property type="component" value="Chromosome 2_1"/>
</dbReference>
<gene>
    <name evidence="2" type="ORF">NDU88_005872</name>
</gene>
<feature type="region of interest" description="Disordered" evidence="1">
    <location>
        <begin position="185"/>
        <end position="210"/>
    </location>
</feature>
<dbReference type="AlphaFoldDB" id="A0AAV7VKC3"/>
<sequence>MSTGRRSLMEEESRAANRVRAAPELRRSRRAASRLPLWGNVGRGSTGCPVTTRAGGASHGLLTSQKPVRGCVYFGSVSCKAKHKDEIVFFVSAKNSSALLSKVKKLKKAYVETNAKIEEDAESRCTIWPPERAQSKNASHLMESLDSLCPGPNMRNTDPRRLGVPVRHRAAPSCTLCRAPRAVRNAHQAGRDIPSLKRGSPVPLRAHARP</sequence>
<feature type="region of interest" description="Disordered" evidence="1">
    <location>
        <begin position="1"/>
        <end position="27"/>
    </location>
</feature>
<evidence type="ECO:0000313" key="2">
    <source>
        <dbReference type="EMBL" id="KAJ1202069.1"/>
    </source>
</evidence>
<accession>A0AAV7VKC3</accession>
<proteinExistence type="predicted"/>
<keyword evidence="3" id="KW-1185">Reference proteome</keyword>
<reference evidence="2" key="1">
    <citation type="journal article" date="2022" name="bioRxiv">
        <title>Sequencing and chromosome-scale assembly of the giantPleurodeles waltlgenome.</title>
        <authorList>
            <person name="Brown T."/>
            <person name="Elewa A."/>
            <person name="Iarovenko S."/>
            <person name="Subramanian E."/>
            <person name="Araus A.J."/>
            <person name="Petzold A."/>
            <person name="Susuki M."/>
            <person name="Suzuki K.-i.T."/>
            <person name="Hayashi T."/>
            <person name="Toyoda A."/>
            <person name="Oliveira C."/>
            <person name="Osipova E."/>
            <person name="Leigh N.D."/>
            <person name="Simon A."/>
            <person name="Yun M.H."/>
        </authorList>
    </citation>
    <scope>NUCLEOTIDE SEQUENCE</scope>
    <source>
        <strain evidence="2">20211129_DDA</strain>
        <tissue evidence="2">Liver</tissue>
    </source>
</reference>